<dbReference type="EMBL" id="MHVR01000013">
    <property type="protein sequence ID" value="OHA96014.1"/>
    <property type="molecule type" value="Genomic_DNA"/>
</dbReference>
<comment type="subunit">
    <text evidence="6">Monomer.</text>
</comment>
<dbReference type="InterPro" id="IPR002467">
    <property type="entry name" value="Pept_M24A_MAP1"/>
</dbReference>
<dbReference type="InterPro" id="IPR036005">
    <property type="entry name" value="Creatinase/aminopeptidase-like"/>
</dbReference>
<protein>
    <recommendedName>
        <fullName evidence="6 7">Methionine aminopeptidase</fullName>
        <shortName evidence="6">MAP</shortName>
        <shortName evidence="6">MetAP</shortName>
        <ecNumber evidence="6 7">3.4.11.18</ecNumber>
    </recommendedName>
    <alternativeName>
        <fullName evidence="6">Peptidase M</fullName>
    </alternativeName>
</protein>
<dbReference type="CDD" id="cd01086">
    <property type="entry name" value="MetAP1"/>
    <property type="match status" value="1"/>
</dbReference>
<evidence type="ECO:0000256" key="2">
    <source>
        <dbReference type="ARBA" id="ARBA00022438"/>
    </source>
</evidence>
<dbReference type="Gene3D" id="3.90.230.10">
    <property type="entry name" value="Creatinase/methionine aminopeptidase superfamily"/>
    <property type="match status" value="1"/>
</dbReference>
<comment type="caution">
    <text evidence="9">The sequence shown here is derived from an EMBL/GenBank/DDBJ whole genome shotgun (WGS) entry which is preliminary data.</text>
</comment>
<feature type="binding site" evidence="6">
    <location>
        <position position="177"/>
    </location>
    <ligand>
        <name>a divalent metal cation</name>
        <dbReference type="ChEBI" id="CHEBI:60240"/>
        <label>2</label>
        <note>catalytic</note>
    </ligand>
</feature>
<dbReference type="GO" id="GO:0004239">
    <property type="term" value="F:initiator methionyl aminopeptidase activity"/>
    <property type="evidence" value="ECO:0007669"/>
    <property type="project" value="UniProtKB-UniRule"/>
</dbReference>
<feature type="binding site" evidence="6">
    <location>
        <position position="114"/>
    </location>
    <ligand>
        <name>a divalent metal cation</name>
        <dbReference type="ChEBI" id="CHEBI:60240"/>
        <label>2</label>
        <note>catalytic</note>
    </ligand>
</feature>
<dbReference type="NCBIfam" id="TIGR00500">
    <property type="entry name" value="met_pdase_I"/>
    <property type="match status" value="1"/>
</dbReference>
<dbReference type="PANTHER" id="PTHR43330:SF27">
    <property type="entry name" value="METHIONINE AMINOPEPTIDASE"/>
    <property type="match status" value="1"/>
</dbReference>
<feature type="binding site" evidence="6">
    <location>
        <position position="184"/>
    </location>
    <ligand>
        <name>substrate</name>
    </ligand>
</feature>
<proteinExistence type="inferred from homology"/>
<feature type="binding site" evidence="6">
    <location>
        <position position="114"/>
    </location>
    <ligand>
        <name>a divalent metal cation</name>
        <dbReference type="ChEBI" id="CHEBI:60240"/>
        <label>1</label>
    </ligand>
</feature>
<feature type="binding site" evidence="6">
    <location>
        <position position="241"/>
    </location>
    <ligand>
        <name>a divalent metal cation</name>
        <dbReference type="ChEBI" id="CHEBI:60240"/>
        <label>2</label>
        <note>catalytic</note>
    </ligand>
</feature>
<dbReference type="AlphaFoldDB" id="A0A1G2TFE2"/>
<evidence type="ECO:0000256" key="7">
    <source>
        <dbReference type="RuleBase" id="RU003653"/>
    </source>
</evidence>
<dbReference type="GO" id="GO:0006508">
    <property type="term" value="P:proteolysis"/>
    <property type="evidence" value="ECO:0007669"/>
    <property type="project" value="UniProtKB-KW"/>
</dbReference>
<dbReference type="Proteomes" id="UP000178175">
    <property type="component" value="Unassembled WGS sequence"/>
</dbReference>
<comment type="similarity">
    <text evidence="6">Belongs to the peptidase M24A family. Methionine aminopeptidase type 1 subfamily.</text>
</comment>
<evidence type="ECO:0000313" key="9">
    <source>
        <dbReference type="EMBL" id="OHA96014.1"/>
    </source>
</evidence>
<evidence type="ECO:0000256" key="1">
    <source>
        <dbReference type="ARBA" id="ARBA00002521"/>
    </source>
</evidence>
<dbReference type="Pfam" id="PF00557">
    <property type="entry name" value="Peptidase_M24"/>
    <property type="match status" value="1"/>
</dbReference>
<comment type="function">
    <text evidence="1 6">Removes the N-terminal methionine from nascent proteins. The N-terminal methionine is often cleaved when the second residue in the primary sequence is small and uncharged (Met-Ala-, Cys, Gly, Pro, Ser, Thr, or Val). Requires deformylation of the N(alpha)-formylated initiator methionine before it can be hydrolyzed.</text>
</comment>
<dbReference type="GO" id="GO:0005829">
    <property type="term" value="C:cytosol"/>
    <property type="evidence" value="ECO:0007669"/>
    <property type="project" value="TreeGrafter"/>
</dbReference>
<sequence>MTMRLKTAQEIKILREGGKRHAEILFLLARQVKPGISTMILEEEALRLIREGGDKPAHLGYKPRGAKRPFPAALCLSINDEIVHGIPNENIRLINEGDIVSIDLSLEHDGLITDSAITVPCGVIDDESQRLLDITREALYAGIQAAKPGNTIGDIGEAISDTVKPSGFSIADDLMGHGVGFEIHEEPYVPNFDIGGKGEKLVPGLVIAIEPMVNIGSSAIKDSSDGYTIKTRDGSRSAHFEHTVAITEKGNIILTS</sequence>
<gene>
    <name evidence="6" type="primary">map</name>
    <name evidence="9" type="ORF">A3C70_01160</name>
</gene>
<keyword evidence="4 6" id="KW-0479">Metal-binding</keyword>
<evidence type="ECO:0000256" key="3">
    <source>
        <dbReference type="ARBA" id="ARBA00022670"/>
    </source>
</evidence>
<evidence type="ECO:0000313" key="10">
    <source>
        <dbReference type="Proteomes" id="UP000178175"/>
    </source>
</evidence>
<accession>A0A1G2TFE2</accession>
<dbReference type="HAMAP" id="MF_01974">
    <property type="entry name" value="MetAP_1"/>
    <property type="match status" value="1"/>
</dbReference>
<feature type="binding site" evidence="6">
    <location>
        <position position="241"/>
    </location>
    <ligand>
        <name>a divalent metal cation</name>
        <dbReference type="ChEBI" id="CHEBI:60240"/>
        <label>1</label>
    </ligand>
</feature>
<reference evidence="9 10" key="1">
    <citation type="journal article" date="2016" name="Nat. Commun.">
        <title>Thousands of microbial genomes shed light on interconnected biogeochemical processes in an aquifer system.</title>
        <authorList>
            <person name="Anantharaman K."/>
            <person name="Brown C.T."/>
            <person name="Hug L.A."/>
            <person name="Sharon I."/>
            <person name="Castelle C.J."/>
            <person name="Probst A.J."/>
            <person name="Thomas B.C."/>
            <person name="Singh A."/>
            <person name="Wilkins M.J."/>
            <person name="Karaoz U."/>
            <person name="Brodie E.L."/>
            <person name="Williams K.H."/>
            <person name="Hubbard S.S."/>
            <person name="Banfield J.F."/>
        </authorList>
    </citation>
    <scope>NUCLEOTIDE SEQUENCE [LARGE SCALE GENOMIC DNA]</scope>
</reference>
<dbReference type="GO" id="GO:0070006">
    <property type="term" value="F:metalloaminopeptidase activity"/>
    <property type="evidence" value="ECO:0007669"/>
    <property type="project" value="UniProtKB-UniRule"/>
</dbReference>
<feature type="domain" description="Peptidase M24" evidence="8">
    <location>
        <begin position="13"/>
        <end position="248"/>
    </location>
</feature>
<evidence type="ECO:0000256" key="5">
    <source>
        <dbReference type="ARBA" id="ARBA00022801"/>
    </source>
</evidence>
<feature type="binding site" evidence="6">
    <location>
        <position position="84"/>
    </location>
    <ligand>
        <name>substrate</name>
    </ligand>
</feature>
<comment type="catalytic activity">
    <reaction evidence="6 7">
        <text>Release of N-terminal amino acids, preferentially methionine, from peptides and arylamides.</text>
        <dbReference type="EC" id="3.4.11.18"/>
    </reaction>
</comment>
<organism evidence="9 10">
    <name type="scientific">Candidatus Zambryskibacteria bacterium RIFCSPHIGHO2_02_FULL_43_14</name>
    <dbReference type="NCBI Taxonomy" id="1802748"/>
    <lineage>
        <taxon>Bacteria</taxon>
        <taxon>Candidatus Zambryskiibacteriota</taxon>
    </lineage>
</organism>
<dbReference type="PANTHER" id="PTHR43330">
    <property type="entry name" value="METHIONINE AMINOPEPTIDASE"/>
    <property type="match status" value="1"/>
</dbReference>
<name>A0A1G2TFE2_9BACT</name>
<keyword evidence="2 6" id="KW-0031">Aminopeptidase</keyword>
<dbReference type="GO" id="GO:0046872">
    <property type="term" value="F:metal ion binding"/>
    <property type="evidence" value="ECO:0007669"/>
    <property type="project" value="UniProtKB-UniRule"/>
</dbReference>
<comment type="cofactor">
    <cofactor evidence="6">
        <name>Co(2+)</name>
        <dbReference type="ChEBI" id="CHEBI:48828"/>
    </cofactor>
    <cofactor evidence="6">
        <name>Zn(2+)</name>
        <dbReference type="ChEBI" id="CHEBI:29105"/>
    </cofactor>
    <cofactor evidence="6">
        <name>Mn(2+)</name>
        <dbReference type="ChEBI" id="CHEBI:29035"/>
    </cofactor>
    <cofactor evidence="6">
        <name>Fe(2+)</name>
        <dbReference type="ChEBI" id="CHEBI:29033"/>
    </cofactor>
    <text evidence="6">Binds 2 divalent metal cations per subunit. Has a high-affinity and a low affinity metal-binding site. The true nature of the physiological cofactor is under debate. The enzyme is active with cobalt, zinc, manganese or divalent iron ions. Most likely, methionine aminopeptidases function as mononuclear Fe(2+)-metalloproteases under physiological conditions, and the catalytically relevant metal-binding site has been assigned to the histidine-containing high-affinity site.</text>
</comment>
<dbReference type="PRINTS" id="PR00599">
    <property type="entry name" value="MAPEPTIDASE"/>
</dbReference>
<dbReference type="EC" id="3.4.11.18" evidence="6 7"/>
<keyword evidence="3 6" id="KW-0645">Protease</keyword>
<dbReference type="SUPFAM" id="SSF55920">
    <property type="entry name" value="Creatinase/aminopeptidase"/>
    <property type="match status" value="1"/>
</dbReference>
<evidence type="ECO:0000259" key="8">
    <source>
        <dbReference type="Pfam" id="PF00557"/>
    </source>
</evidence>
<dbReference type="InterPro" id="IPR000994">
    <property type="entry name" value="Pept_M24"/>
</dbReference>
<evidence type="ECO:0000256" key="4">
    <source>
        <dbReference type="ARBA" id="ARBA00022723"/>
    </source>
</evidence>
<feature type="binding site" evidence="6">
    <location>
        <position position="210"/>
    </location>
    <ligand>
        <name>a divalent metal cation</name>
        <dbReference type="ChEBI" id="CHEBI:60240"/>
        <label>2</label>
        <note>catalytic</note>
    </ligand>
</feature>
<evidence type="ECO:0000256" key="6">
    <source>
        <dbReference type="HAMAP-Rule" id="MF_01974"/>
    </source>
</evidence>
<feature type="binding site" evidence="6">
    <location>
        <position position="103"/>
    </location>
    <ligand>
        <name>a divalent metal cation</name>
        <dbReference type="ChEBI" id="CHEBI:60240"/>
        <label>1</label>
    </ligand>
</feature>
<keyword evidence="5 6" id="KW-0378">Hydrolase</keyword>
<dbReference type="InterPro" id="IPR001714">
    <property type="entry name" value="Pept_M24_MAP"/>
</dbReference>